<evidence type="ECO:0008006" key="3">
    <source>
        <dbReference type="Google" id="ProtNLM"/>
    </source>
</evidence>
<name>A0ABN1VFX1_9PSEU</name>
<sequence length="71" mass="7673">MSLAITRELHLVGSFRFNDEIDEVITALADRSLVVEPVVTHVFPVGEALDAFAVAGDASVSSKVLLSFRDQ</sequence>
<evidence type="ECO:0000313" key="1">
    <source>
        <dbReference type="EMBL" id="GAA1209533.1"/>
    </source>
</evidence>
<proteinExistence type="predicted"/>
<dbReference type="Proteomes" id="UP001500467">
    <property type="component" value="Unassembled WGS sequence"/>
</dbReference>
<dbReference type="EMBL" id="BAAALM010000012">
    <property type="protein sequence ID" value="GAA1209533.1"/>
    <property type="molecule type" value="Genomic_DNA"/>
</dbReference>
<keyword evidence="2" id="KW-1185">Reference proteome</keyword>
<dbReference type="Gene3D" id="3.90.180.10">
    <property type="entry name" value="Medium-chain alcohol dehydrogenases, catalytic domain"/>
    <property type="match status" value="1"/>
</dbReference>
<protein>
    <recommendedName>
        <fullName evidence="3">Zinc-binding dehydrogenase</fullName>
    </recommendedName>
</protein>
<gene>
    <name evidence="1" type="ORF">GCM10009675_32230</name>
</gene>
<comment type="caution">
    <text evidence="1">The sequence shown here is derived from an EMBL/GenBank/DDBJ whole genome shotgun (WGS) entry which is preliminary data.</text>
</comment>
<accession>A0ABN1VFX1</accession>
<reference evidence="1 2" key="1">
    <citation type="journal article" date="2019" name="Int. J. Syst. Evol. Microbiol.">
        <title>The Global Catalogue of Microorganisms (GCM) 10K type strain sequencing project: providing services to taxonomists for standard genome sequencing and annotation.</title>
        <authorList>
            <consortium name="The Broad Institute Genomics Platform"/>
            <consortium name="The Broad Institute Genome Sequencing Center for Infectious Disease"/>
            <person name="Wu L."/>
            <person name="Ma J."/>
        </authorList>
    </citation>
    <scope>NUCLEOTIDE SEQUENCE [LARGE SCALE GENOMIC DNA]</scope>
    <source>
        <strain evidence="1 2">JCM 13022</strain>
    </source>
</reference>
<dbReference type="Gene3D" id="3.40.50.720">
    <property type="entry name" value="NAD(P)-binding Rossmann-like Domain"/>
    <property type="match status" value="1"/>
</dbReference>
<evidence type="ECO:0000313" key="2">
    <source>
        <dbReference type="Proteomes" id="UP001500467"/>
    </source>
</evidence>
<organism evidence="1 2">
    <name type="scientific">Prauserella alba</name>
    <dbReference type="NCBI Taxonomy" id="176898"/>
    <lineage>
        <taxon>Bacteria</taxon>
        <taxon>Bacillati</taxon>
        <taxon>Actinomycetota</taxon>
        <taxon>Actinomycetes</taxon>
        <taxon>Pseudonocardiales</taxon>
        <taxon>Pseudonocardiaceae</taxon>
        <taxon>Prauserella</taxon>
    </lineage>
</organism>